<comment type="caution">
    <text evidence="1">The sequence shown here is derived from an EMBL/GenBank/DDBJ whole genome shotgun (WGS) entry which is preliminary data.</text>
</comment>
<proteinExistence type="predicted"/>
<organism evidence="1 2">
    <name type="scientific">Hexamita inflata</name>
    <dbReference type="NCBI Taxonomy" id="28002"/>
    <lineage>
        <taxon>Eukaryota</taxon>
        <taxon>Metamonada</taxon>
        <taxon>Diplomonadida</taxon>
        <taxon>Hexamitidae</taxon>
        <taxon>Hexamitinae</taxon>
        <taxon>Hexamita</taxon>
    </lineage>
</organism>
<sequence length="171" mass="19753">MMIPKLDLSQIKQDVQQTGNQKSSRDSFRSYEHVQSITLTDISCSMKFKISITIAYLLSTTDSFQVELQDFEYTITSKSFSGEMLERVAKLIRIQPNVLLQAIEDIKSDILMMNEIGQCAFGILNYVDKHYNTSSIWDVPNVYEMFEIKNLRDIENECVMIQKATPRGKLF</sequence>
<keyword evidence="2" id="KW-1185">Reference proteome</keyword>
<protein>
    <submittedName>
        <fullName evidence="1">Uncharacterized protein</fullName>
    </submittedName>
</protein>
<evidence type="ECO:0000313" key="1">
    <source>
        <dbReference type="EMBL" id="CAL5987089.1"/>
    </source>
</evidence>
<gene>
    <name evidence="1" type="ORF">HINF_LOCUS9718</name>
</gene>
<dbReference type="Proteomes" id="UP001642409">
    <property type="component" value="Unassembled WGS sequence"/>
</dbReference>
<reference evidence="1 2" key="1">
    <citation type="submission" date="2024-07" db="EMBL/GenBank/DDBJ databases">
        <authorList>
            <person name="Akdeniz Z."/>
        </authorList>
    </citation>
    <scope>NUCLEOTIDE SEQUENCE [LARGE SCALE GENOMIC DNA]</scope>
</reference>
<name>A0ABP1H657_9EUKA</name>
<dbReference type="EMBL" id="CAXDID020000021">
    <property type="protein sequence ID" value="CAL5987089.1"/>
    <property type="molecule type" value="Genomic_DNA"/>
</dbReference>
<accession>A0ABP1H657</accession>
<evidence type="ECO:0000313" key="2">
    <source>
        <dbReference type="Proteomes" id="UP001642409"/>
    </source>
</evidence>